<dbReference type="FunFam" id="3.40.50.2300:FF:000018">
    <property type="entry name" value="DNA-binding transcriptional regulator NtrC"/>
    <property type="match status" value="1"/>
</dbReference>
<reference evidence="18" key="1">
    <citation type="submission" date="2018-05" db="EMBL/GenBank/DDBJ databases">
        <authorList>
            <person name="Lanie J.A."/>
            <person name="Ng W.-L."/>
            <person name="Kazmierczak K.M."/>
            <person name="Andrzejewski T.M."/>
            <person name="Davidsen T.M."/>
            <person name="Wayne K.J."/>
            <person name="Tettelin H."/>
            <person name="Glass J.I."/>
            <person name="Rusch D."/>
            <person name="Podicherti R."/>
            <person name="Tsui H.-C.T."/>
            <person name="Winkler M.E."/>
        </authorList>
    </citation>
    <scope>NUCLEOTIDE SEQUENCE</scope>
</reference>
<dbReference type="GO" id="GO:0006808">
    <property type="term" value="P:regulation of nitrogen utilization"/>
    <property type="evidence" value="ECO:0007669"/>
    <property type="project" value="InterPro"/>
</dbReference>
<dbReference type="GO" id="GO:0005737">
    <property type="term" value="C:cytoplasm"/>
    <property type="evidence" value="ECO:0007669"/>
    <property type="project" value="UniProtKB-SubCell"/>
</dbReference>
<dbReference type="CDD" id="cd00009">
    <property type="entry name" value="AAA"/>
    <property type="match status" value="1"/>
</dbReference>
<evidence type="ECO:0000256" key="4">
    <source>
        <dbReference type="ARBA" id="ARBA00022491"/>
    </source>
</evidence>
<dbReference type="InterPro" id="IPR002078">
    <property type="entry name" value="Sigma_54_int"/>
</dbReference>
<dbReference type="InterPro" id="IPR001789">
    <property type="entry name" value="Sig_transdc_resp-reg_receiver"/>
</dbReference>
<dbReference type="AlphaFoldDB" id="A0A381NDE8"/>
<dbReference type="Pfam" id="PF02954">
    <property type="entry name" value="HTH_8"/>
    <property type="match status" value="1"/>
</dbReference>
<accession>A0A381NDE8</accession>
<feature type="non-terminal residue" evidence="18">
    <location>
        <position position="1"/>
    </location>
</feature>
<dbReference type="Pfam" id="PF25601">
    <property type="entry name" value="AAA_lid_14"/>
    <property type="match status" value="1"/>
</dbReference>
<organism evidence="18">
    <name type="scientific">marine metagenome</name>
    <dbReference type="NCBI Taxonomy" id="408172"/>
    <lineage>
        <taxon>unclassified sequences</taxon>
        <taxon>metagenomes</taxon>
        <taxon>ecological metagenomes</taxon>
    </lineage>
</organism>
<evidence type="ECO:0000256" key="7">
    <source>
        <dbReference type="ARBA" id="ARBA00022840"/>
    </source>
</evidence>
<dbReference type="Gene3D" id="3.40.50.300">
    <property type="entry name" value="P-loop containing nucleotide triphosphate hydrolases"/>
    <property type="match status" value="1"/>
</dbReference>
<keyword evidence="5" id="KW-0597">Phosphoprotein</keyword>
<evidence type="ECO:0000256" key="15">
    <source>
        <dbReference type="ARBA" id="ARBA00031910"/>
    </source>
</evidence>
<dbReference type="PRINTS" id="PR01590">
    <property type="entry name" value="HTHFIS"/>
</dbReference>
<dbReference type="PANTHER" id="PTHR32071:SF95">
    <property type="entry name" value="DNA-BINDING TRANSCRIPTIONAL REGULATOR NTRC"/>
    <property type="match status" value="1"/>
</dbReference>
<evidence type="ECO:0000256" key="2">
    <source>
        <dbReference type="ARBA" id="ARBA00019059"/>
    </source>
</evidence>
<evidence type="ECO:0000256" key="6">
    <source>
        <dbReference type="ARBA" id="ARBA00022741"/>
    </source>
</evidence>
<dbReference type="InterPro" id="IPR010114">
    <property type="entry name" value="Transcript_reg_NtrC"/>
</dbReference>
<dbReference type="Gene3D" id="3.40.50.2300">
    <property type="match status" value="1"/>
</dbReference>
<evidence type="ECO:0000256" key="12">
    <source>
        <dbReference type="ARBA" id="ARBA00023163"/>
    </source>
</evidence>
<keyword evidence="12" id="KW-0804">Transcription</keyword>
<dbReference type="GO" id="GO:0043565">
    <property type="term" value="F:sequence-specific DNA binding"/>
    <property type="evidence" value="ECO:0007669"/>
    <property type="project" value="InterPro"/>
</dbReference>
<keyword evidence="13" id="KW-0535">Nitrogen fixation</keyword>
<comment type="subcellular location">
    <subcellularLocation>
        <location evidence="1">Cytoplasm</location>
    </subcellularLocation>
</comment>
<gene>
    <name evidence="18" type="ORF">METZ01_LOCUS5440</name>
</gene>
<keyword evidence="10" id="KW-0238">DNA-binding</keyword>
<dbReference type="InterPro" id="IPR058031">
    <property type="entry name" value="AAA_lid_NorR"/>
</dbReference>
<dbReference type="SMART" id="SM00448">
    <property type="entry name" value="REC"/>
    <property type="match status" value="1"/>
</dbReference>
<evidence type="ECO:0000256" key="13">
    <source>
        <dbReference type="ARBA" id="ARBA00023231"/>
    </source>
</evidence>
<evidence type="ECO:0000259" key="17">
    <source>
        <dbReference type="PROSITE" id="PS50110"/>
    </source>
</evidence>
<dbReference type="PROSITE" id="PS00688">
    <property type="entry name" value="SIGMA54_INTERACT_3"/>
    <property type="match status" value="1"/>
</dbReference>
<name>A0A381NDE8_9ZZZZ</name>
<dbReference type="PROSITE" id="PS50110">
    <property type="entry name" value="RESPONSE_REGULATORY"/>
    <property type="match status" value="1"/>
</dbReference>
<dbReference type="GO" id="GO:0000156">
    <property type="term" value="F:phosphorelay response regulator activity"/>
    <property type="evidence" value="ECO:0007669"/>
    <property type="project" value="InterPro"/>
</dbReference>
<dbReference type="SUPFAM" id="SSF52172">
    <property type="entry name" value="CheY-like"/>
    <property type="match status" value="1"/>
</dbReference>
<dbReference type="PANTHER" id="PTHR32071">
    <property type="entry name" value="TRANSCRIPTIONAL REGULATORY PROTEIN"/>
    <property type="match status" value="1"/>
</dbReference>
<evidence type="ECO:0000256" key="10">
    <source>
        <dbReference type="ARBA" id="ARBA00023125"/>
    </source>
</evidence>
<protein>
    <recommendedName>
        <fullName evidence="2">DNA-binding transcriptional regulator NtrC</fullName>
    </recommendedName>
    <alternativeName>
        <fullName evidence="14">Nitrogen regulation protein NR(I)</fullName>
    </alternativeName>
    <alternativeName>
        <fullName evidence="15">Nitrogen regulator I</fullName>
    </alternativeName>
</protein>
<evidence type="ECO:0000256" key="9">
    <source>
        <dbReference type="ARBA" id="ARBA00023015"/>
    </source>
</evidence>
<evidence type="ECO:0000256" key="14">
    <source>
        <dbReference type="ARBA" id="ARBA00029881"/>
    </source>
</evidence>
<keyword evidence="3" id="KW-0963">Cytoplasm</keyword>
<dbReference type="InterPro" id="IPR002197">
    <property type="entry name" value="HTH_Fis"/>
</dbReference>
<dbReference type="InterPro" id="IPR025662">
    <property type="entry name" value="Sigma_54_int_dom_ATP-bd_1"/>
</dbReference>
<keyword evidence="9" id="KW-0805">Transcription regulation</keyword>
<dbReference type="InterPro" id="IPR025944">
    <property type="entry name" value="Sigma_54_int_dom_CS"/>
</dbReference>
<evidence type="ECO:0000256" key="3">
    <source>
        <dbReference type="ARBA" id="ARBA00022490"/>
    </source>
</evidence>
<dbReference type="InterPro" id="IPR009057">
    <property type="entry name" value="Homeodomain-like_sf"/>
</dbReference>
<dbReference type="SUPFAM" id="SSF46689">
    <property type="entry name" value="Homeodomain-like"/>
    <property type="match status" value="1"/>
</dbReference>
<dbReference type="FunFam" id="1.10.8.60:FF:000014">
    <property type="entry name" value="DNA-binding transcriptional regulator NtrC"/>
    <property type="match status" value="1"/>
</dbReference>
<keyword evidence="6" id="KW-0547">Nucleotide-binding</keyword>
<dbReference type="InterPro" id="IPR003593">
    <property type="entry name" value="AAA+_ATPase"/>
</dbReference>
<dbReference type="Gene3D" id="1.10.10.60">
    <property type="entry name" value="Homeodomain-like"/>
    <property type="match status" value="1"/>
</dbReference>
<dbReference type="EMBL" id="UINC01000283">
    <property type="protein sequence ID" value="SUZ52586.1"/>
    <property type="molecule type" value="Genomic_DNA"/>
</dbReference>
<dbReference type="InterPro" id="IPR027417">
    <property type="entry name" value="P-loop_NTPase"/>
</dbReference>
<keyword evidence="8" id="KW-0902">Two-component regulatory system</keyword>
<evidence type="ECO:0000256" key="1">
    <source>
        <dbReference type="ARBA" id="ARBA00004496"/>
    </source>
</evidence>
<feature type="domain" description="Response regulatory" evidence="17">
    <location>
        <begin position="1"/>
        <end position="102"/>
    </location>
</feature>
<evidence type="ECO:0000259" key="16">
    <source>
        <dbReference type="PROSITE" id="PS50045"/>
    </source>
</evidence>
<evidence type="ECO:0000313" key="18">
    <source>
        <dbReference type="EMBL" id="SUZ52586.1"/>
    </source>
</evidence>
<dbReference type="Pfam" id="PF00072">
    <property type="entry name" value="Response_reg"/>
    <property type="match status" value="1"/>
</dbReference>
<dbReference type="GO" id="GO:0005524">
    <property type="term" value="F:ATP binding"/>
    <property type="evidence" value="ECO:0007669"/>
    <property type="project" value="UniProtKB-KW"/>
</dbReference>
<keyword evidence="4" id="KW-0678">Repressor</keyword>
<dbReference type="Pfam" id="PF00158">
    <property type="entry name" value="Sigma54_activat"/>
    <property type="match status" value="1"/>
</dbReference>
<dbReference type="SUPFAM" id="SSF52540">
    <property type="entry name" value="P-loop containing nucleoside triphosphate hydrolases"/>
    <property type="match status" value="1"/>
</dbReference>
<sequence>VLDKALSDAGWRTTVFDNAGDVLRQVQSENPDVIITDIRMPGTDGLELLQYLNERTPSLPVIVMTAHTDLENALSAYQAGAFEYLPKPFDLNEAVGLLHRALEKHSQTPPAPTLQAEMTESSIIGEAKAMQAVFRVIGRLSKSTINVLICGETGTGKELVAGAIHHNSPRHNGPFVAINIAAIPAELLESELFGHEKGAFTGAHARREGRFEQARGGTLFLDEIGDMPIDLQTRLLRILSDGTFYRLGGHEQLRTDARIIAATNQNLDAKVRAQSFREDLYHRLNVMAVTLPPLRARQEDIEPLALLFLDQAARELGVEPKQLDDSVLTVLARRHWPGNVRQLENLCRQVTVMAPGRVISLTDLPDEFGVGVPAADSGWEQQLQTAVQRKLDLGQSEILDEIGPQFERVLLQTALSFTHGRKQEAARRLGWGRNTLTRKLKELQLD</sequence>
<dbReference type="Gene3D" id="1.10.8.60">
    <property type="match status" value="1"/>
</dbReference>
<dbReference type="InterPro" id="IPR011006">
    <property type="entry name" value="CheY-like_superfamily"/>
</dbReference>
<dbReference type="NCBIfam" id="TIGR01818">
    <property type="entry name" value="ntrC"/>
    <property type="match status" value="1"/>
</dbReference>
<evidence type="ECO:0000256" key="8">
    <source>
        <dbReference type="ARBA" id="ARBA00023012"/>
    </source>
</evidence>
<feature type="domain" description="Sigma-54 factor interaction" evidence="16">
    <location>
        <begin position="123"/>
        <end position="352"/>
    </location>
</feature>
<dbReference type="GO" id="GO:0006355">
    <property type="term" value="P:regulation of DNA-templated transcription"/>
    <property type="evidence" value="ECO:0007669"/>
    <property type="project" value="InterPro"/>
</dbReference>
<dbReference type="FunFam" id="3.40.50.300:FF:000006">
    <property type="entry name" value="DNA-binding transcriptional regulator NtrC"/>
    <property type="match status" value="1"/>
</dbReference>
<evidence type="ECO:0000256" key="11">
    <source>
        <dbReference type="ARBA" id="ARBA00023159"/>
    </source>
</evidence>
<dbReference type="SMART" id="SM00382">
    <property type="entry name" value="AAA"/>
    <property type="match status" value="1"/>
</dbReference>
<dbReference type="PROSITE" id="PS00675">
    <property type="entry name" value="SIGMA54_INTERACT_1"/>
    <property type="match status" value="1"/>
</dbReference>
<dbReference type="PROSITE" id="PS50045">
    <property type="entry name" value="SIGMA54_INTERACT_4"/>
    <property type="match status" value="1"/>
</dbReference>
<keyword evidence="7" id="KW-0067">ATP-binding</keyword>
<evidence type="ECO:0000256" key="5">
    <source>
        <dbReference type="ARBA" id="ARBA00022553"/>
    </source>
</evidence>
<proteinExistence type="predicted"/>
<keyword evidence="11" id="KW-0010">Activator</keyword>